<dbReference type="RefSeq" id="WP_015045457.1">
    <property type="nucleotide sequence ID" value="NC_018868.3"/>
</dbReference>
<dbReference type="eggNOG" id="COG3144">
    <property type="taxonomic scope" value="Bacteria"/>
</dbReference>
<feature type="domain" description="Flagellar hook-length control protein-like C-terminal" evidence="2">
    <location>
        <begin position="383"/>
        <end position="458"/>
    </location>
</feature>
<dbReference type="Gene3D" id="3.30.750.140">
    <property type="match status" value="1"/>
</dbReference>
<evidence type="ECO:0000313" key="4">
    <source>
        <dbReference type="Proteomes" id="UP000000466"/>
    </source>
</evidence>
<feature type="region of interest" description="Disordered" evidence="1">
    <location>
        <begin position="120"/>
        <end position="156"/>
    </location>
</feature>
<dbReference type="HOGENOM" id="CLU_574770_0_0_6"/>
<reference evidence="3 4" key="1">
    <citation type="journal article" date="2013" name="Genome Announc.">
        <title>Complete genome sequence of Simiduia agarivorans SA1(T), a marine bacterium able to degrade a variety of polysaccharides.</title>
        <authorList>
            <person name="Lin S.Y."/>
            <person name="Shieh W.Y."/>
            <person name="Chen J.S."/>
            <person name="Tang S.L."/>
        </authorList>
    </citation>
    <scope>NUCLEOTIDE SEQUENCE [LARGE SCALE GENOMIC DNA]</scope>
    <source>
        <strain evidence="4">DSM 21679 / JCM 13881 / BCRC 17597 / SA1</strain>
    </source>
</reference>
<name>K4KE25_SIMAS</name>
<accession>K4KE25</accession>
<gene>
    <name evidence="3" type="ordered locus">M5M_00235</name>
</gene>
<feature type="compositionally biased region" description="Pro residues" evidence="1">
    <location>
        <begin position="140"/>
        <end position="149"/>
    </location>
</feature>
<evidence type="ECO:0000313" key="3">
    <source>
        <dbReference type="EMBL" id="AFU97284.1"/>
    </source>
</evidence>
<sequence>MNSSPINPLLPPGAPSAGTPSWPLINAEVISSQPLTPLQKNYLHQLLTGTQQRTLSTLMNATGTATVATGPATQPPATGSGAEPHLTRLLIASQARWLLTDRPHTPGSQLQLQVTPRGLIPQTAEPQPAPTPRAEVPAPAASPPGPTPGTPQQIPPKALNTLIDRLLANKSQTALNTPQTKQLAISQLLRAAISLAKPAGISAQSLTHSSTISQNPPLARALAHTQVSIPVNAAQVKAAIQQSGLFAEANLRRALDAPDTTPTGAAPFADTKLLLWSLLALTSKAPGSDLLQKLLNLLQLPTEITPEPKQLPQLKAQIQSWLANITRQQLQLLGQTQVDGADNLRLQLELPIKSDPHTLPLLLTIEKHWRRPEDDAPAGNRRRKPERIAEWSFSLTIDIPQQGALDVRLRSDGKQLNCTLWTDQPTLESHINQRLGQLARAMQDDGIQVGQIRCLAGRMPAGPSHTSSPLLDTHA</sequence>
<dbReference type="EMBL" id="CP003746">
    <property type="protein sequence ID" value="AFU97284.1"/>
    <property type="molecule type" value="Genomic_DNA"/>
</dbReference>
<proteinExistence type="predicted"/>
<dbReference type="KEGG" id="saga:M5M_00235"/>
<dbReference type="STRING" id="1117647.M5M_00235"/>
<evidence type="ECO:0000259" key="2">
    <source>
        <dbReference type="Pfam" id="PF02120"/>
    </source>
</evidence>
<organism evidence="3 4">
    <name type="scientific">Simiduia agarivorans (strain DSM 21679 / JCM 13881 / BCRC 17597 / SA1)</name>
    <dbReference type="NCBI Taxonomy" id="1117647"/>
    <lineage>
        <taxon>Bacteria</taxon>
        <taxon>Pseudomonadati</taxon>
        <taxon>Pseudomonadota</taxon>
        <taxon>Gammaproteobacteria</taxon>
        <taxon>Cellvibrionales</taxon>
        <taxon>Cellvibrionaceae</taxon>
        <taxon>Simiduia</taxon>
    </lineage>
</organism>
<dbReference type="Proteomes" id="UP000000466">
    <property type="component" value="Chromosome"/>
</dbReference>
<dbReference type="AlphaFoldDB" id="K4KE25"/>
<feature type="compositionally biased region" description="Low complexity" evidence="1">
    <location>
        <begin position="121"/>
        <end position="139"/>
    </location>
</feature>
<dbReference type="InterPro" id="IPR038610">
    <property type="entry name" value="FliK-like_C_sf"/>
</dbReference>
<dbReference type="InterPro" id="IPR021136">
    <property type="entry name" value="Flagellar_hook_control-like_C"/>
</dbReference>
<keyword evidence="4" id="KW-1185">Reference proteome</keyword>
<evidence type="ECO:0000256" key="1">
    <source>
        <dbReference type="SAM" id="MobiDB-lite"/>
    </source>
</evidence>
<dbReference type="Pfam" id="PF02120">
    <property type="entry name" value="Flg_hook"/>
    <property type="match status" value="1"/>
</dbReference>
<protein>
    <submittedName>
        <fullName evidence="3">Diguanylate cyclase/phosphodiesterase</fullName>
    </submittedName>
</protein>